<dbReference type="AlphaFoldDB" id="A0A2K8N832"/>
<dbReference type="InterPro" id="IPR005471">
    <property type="entry name" value="Tscrpt_reg_IclR_N"/>
</dbReference>
<organism evidence="3 4">
    <name type="scientific">Kyrpidia spormannii</name>
    <dbReference type="NCBI Taxonomy" id="2055160"/>
    <lineage>
        <taxon>Bacteria</taxon>
        <taxon>Bacillati</taxon>
        <taxon>Bacillota</taxon>
        <taxon>Bacilli</taxon>
        <taxon>Bacillales</taxon>
        <taxon>Alicyclobacillaceae</taxon>
        <taxon>Kyrpidia</taxon>
    </lineage>
</organism>
<sequence length="112" mass="12515">MISRRKEAEIVQTSKSTLVTVGNALRLLKLFSHETAEIGVNEMSRALMLAKSTVSRMVSTLVQESILERNPENGKYRLNPLLLEIGLIAQERFGRESATNPPEEGRHERGSP</sequence>
<dbReference type="PROSITE" id="PS51077">
    <property type="entry name" value="HTH_ICLR"/>
    <property type="match status" value="1"/>
</dbReference>
<dbReference type="PANTHER" id="PTHR30136:SF35">
    <property type="entry name" value="HTH-TYPE TRANSCRIPTIONAL REGULATOR RV1719"/>
    <property type="match status" value="1"/>
</dbReference>
<evidence type="ECO:0000313" key="4">
    <source>
        <dbReference type="Proteomes" id="UP000231932"/>
    </source>
</evidence>
<keyword evidence="4" id="KW-1185">Reference proteome</keyword>
<gene>
    <name evidence="3" type="ORF">CVV65_11375</name>
</gene>
<dbReference type="InterPro" id="IPR050707">
    <property type="entry name" value="HTH_MetabolicPath_Reg"/>
</dbReference>
<protein>
    <recommendedName>
        <fullName evidence="2">HTH iclR-type domain-containing protein</fullName>
    </recommendedName>
</protein>
<name>A0A2K8N832_9BACL</name>
<dbReference type="EMBL" id="CP024955">
    <property type="protein sequence ID" value="ATY85453.1"/>
    <property type="molecule type" value="Genomic_DNA"/>
</dbReference>
<dbReference type="Proteomes" id="UP000231932">
    <property type="component" value="Chromosome"/>
</dbReference>
<dbReference type="GO" id="GO:0045892">
    <property type="term" value="P:negative regulation of DNA-templated transcription"/>
    <property type="evidence" value="ECO:0007669"/>
    <property type="project" value="TreeGrafter"/>
</dbReference>
<evidence type="ECO:0000259" key="2">
    <source>
        <dbReference type="PROSITE" id="PS51077"/>
    </source>
</evidence>
<dbReference type="PANTHER" id="PTHR30136">
    <property type="entry name" value="HELIX-TURN-HELIX TRANSCRIPTIONAL REGULATOR, ICLR FAMILY"/>
    <property type="match status" value="1"/>
</dbReference>
<reference evidence="4" key="1">
    <citation type="submission" date="2017-11" db="EMBL/GenBank/DDBJ databases">
        <title>Complete Genome Sequence of Kyrpidia sp. Strain EA-1, a thermophilic, hydrogen-oxidizing Bacterium, isolated from the Azores.</title>
        <authorList>
            <person name="Reiner J.E."/>
            <person name="Lapp C.J."/>
            <person name="Bunk B."/>
            <person name="Gescher J."/>
        </authorList>
    </citation>
    <scope>NUCLEOTIDE SEQUENCE [LARGE SCALE GENOMIC DNA]</scope>
    <source>
        <strain evidence="4">EA-1</strain>
    </source>
</reference>
<dbReference type="Pfam" id="PF09339">
    <property type="entry name" value="HTH_IclR"/>
    <property type="match status" value="1"/>
</dbReference>
<accession>A0A2K8N832</accession>
<feature type="compositionally biased region" description="Basic and acidic residues" evidence="1">
    <location>
        <begin position="103"/>
        <end position="112"/>
    </location>
</feature>
<feature type="region of interest" description="Disordered" evidence="1">
    <location>
        <begin position="93"/>
        <end position="112"/>
    </location>
</feature>
<proteinExistence type="predicted"/>
<dbReference type="InterPro" id="IPR036388">
    <property type="entry name" value="WH-like_DNA-bd_sf"/>
</dbReference>
<dbReference type="SMART" id="SM00346">
    <property type="entry name" value="HTH_ICLR"/>
    <property type="match status" value="1"/>
</dbReference>
<dbReference type="SUPFAM" id="SSF46785">
    <property type="entry name" value="Winged helix' DNA-binding domain"/>
    <property type="match status" value="1"/>
</dbReference>
<dbReference type="GO" id="GO:0003677">
    <property type="term" value="F:DNA binding"/>
    <property type="evidence" value="ECO:0007669"/>
    <property type="project" value="InterPro"/>
</dbReference>
<evidence type="ECO:0000256" key="1">
    <source>
        <dbReference type="SAM" id="MobiDB-lite"/>
    </source>
</evidence>
<dbReference type="KEGG" id="kyr:CVV65_11375"/>
<feature type="domain" description="HTH iclR-type" evidence="2">
    <location>
        <begin position="18"/>
        <end position="80"/>
    </location>
</feature>
<evidence type="ECO:0000313" key="3">
    <source>
        <dbReference type="EMBL" id="ATY85453.1"/>
    </source>
</evidence>
<dbReference type="GO" id="GO:0003700">
    <property type="term" value="F:DNA-binding transcription factor activity"/>
    <property type="evidence" value="ECO:0007669"/>
    <property type="project" value="TreeGrafter"/>
</dbReference>
<dbReference type="Gene3D" id="1.10.10.10">
    <property type="entry name" value="Winged helix-like DNA-binding domain superfamily/Winged helix DNA-binding domain"/>
    <property type="match status" value="1"/>
</dbReference>
<dbReference type="InterPro" id="IPR036390">
    <property type="entry name" value="WH_DNA-bd_sf"/>
</dbReference>